<comment type="caution">
    <text evidence="2">The sequence shown here is derived from an EMBL/GenBank/DDBJ whole genome shotgun (WGS) entry which is preliminary data.</text>
</comment>
<dbReference type="InterPro" id="IPR027843">
    <property type="entry name" value="DUF4440"/>
</dbReference>
<dbReference type="SUPFAM" id="SSF54427">
    <property type="entry name" value="NTF2-like"/>
    <property type="match status" value="1"/>
</dbReference>
<sequence>MTTESAARTTDIEAIHRVVAAVEASQQAKDPDAFLSLFHPDALWTTGGGKVLIGLDAISGFTREVLPGASWEGRVSYTVTHVQFLRPDVAAVKVSQLYHSADGPGDEGVPTYVMTKQDDGRWLLTVCQNTQVQKDRVHKT</sequence>
<dbReference type="Proteomes" id="UP001519310">
    <property type="component" value="Unassembled WGS sequence"/>
</dbReference>
<dbReference type="NCBIfam" id="TIGR02246">
    <property type="entry name" value="SgcJ/EcaC family oxidoreductase"/>
    <property type="match status" value="1"/>
</dbReference>
<dbReference type="Pfam" id="PF14534">
    <property type="entry name" value="DUF4440"/>
    <property type="match status" value="1"/>
</dbReference>
<protein>
    <submittedName>
        <fullName evidence="2">Uncharacterized protein (TIGR02246 family)</fullName>
    </submittedName>
</protein>
<gene>
    <name evidence="2" type="ORF">J2Z77_007425</name>
</gene>
<dbReference type="Gene3D" id="3.10.450.50">
    <property type="match status" value="1"/>
</dbReference>
<dbReference type="InterPro" id="IPR032710">
    <property type="entry name" value="NTF2-like_dom_sf"/>
</dbReference>
<evidence type="ECO:0000313" key="2">
    <source>
        <dbReference type="EMBL" id="MBP2041565.1"/>
    </source>
</evidence>
<name>A0ABS4LHY1_STRAV</name>
<feature type="domain" description="DUF4440" evidence="1">
    <location>
        <begin position="15"/>
        <end position="124"/>
    </location>
</feature>
<organism evidence="2 3">
    <name type="scientific">Streptomyces avidinii</name>
    <dbReference type="NCBI Taxonomy" id="1895"/>
    <lineage>
        <taxon>Bacteria</taxon>
        <taxon>Bacillati</taxon>
        <taxon>Actinomycetota</taxon>
        <taxon>Actinomycetes</taxon>
        <taxon>Kitasatosporales</taxon>
        <taxon>Streptomycetaceae</taxon>
        <taxon>Streptomyces</taxon>
    </lineage>
</organism>
<keyword evidence="3" id="KW-1185">Reference proteome</keyword>
<evidence type="ECO:0000259" key="1">
    <source>
        <dbReference type="Pfam" id="PF14534"/>
    </source>
</evidence>
<evidence type="ECO:0000313" key="3">
    <source>
        <dbReference type="Proteomes" id="UP001519310"/>
    </source>
</evidence>
<dbReference type="InterPro" id="IPR011944">
    <property type="entry name" value="Steroid_delta5-4_isomerase"/>
</dbReference>
<dbReference type="EMBL" id="JAGGLQ010000025">
    <property type="protein sequence ID" value="MBP2041565.1"/>
    <property type="molecule type" value="Genomic_DNA"/>
</dbReference>
<accession>A0ABS4LHY1</accession>
<reference evidence="2 3" key="1">
    <citation type="submission" date="2021-03" db="EMBL/GenBank/DDBJ databases">
        <title>Genomic Encyclopedia of Type Strains, Phase IV (KMG-IV): sequencing the most valuable type-strain genomes for metagenomic binning, comparative biology and taxonomic classification.</title>
        <authorList>
            <person name="Goeker M."/>
        </authorList>
    </citation>
    <scope>NUCLEOTIDE SEQUENCE [LARGE SCALE GENOMIC DNA]</scope>
    <source>
        <strain evidence="2 3">DSM 40526</strain>
    </source>
</reference>
<dbReference type="RefSeq" id="WP_189973901.1">
    <property type="nucleotide sequence ID" value="NZ_BMVL01000021.1"/>
</dbReference>
<proteinExistence type="predicted"/>